<organism evidence="2 3">
    <name type="scientific">Andreesenia angusta</name>
    <dbReference type="NCBI Taxonomy" id="39480"/>
    <lineage>
        <taxon>Bacteria</taxon>
        <taxon>Bacillati</taxon>
        <taxon>Bacillota</taxon>
        <taxon>Tissierellia</taxon>
        <taxon>Tissierellales</taxon>
        <taxon>Gottschalkiaceae</taxon>
        <taxon>Andreesenia</taxon>
    </lineage>
</organism>
<dbReference type="RefSeq" id="WP_071063334.1">
    <property type="nucleotide sequence ID" value="NZ_MKIE01000005.1"/>
</dbReference>
<keyword evidence="2" id="KW-0540">Nuclease</keyword>
<dbReference type="Gene3D" id="3.20.20.150">
    <property type="entry name" value="Divalent-metal-dependent TIM barrel enzymes"/>
    <property type="match status" value="1"/>
</dbReference>
<dbReference type="EMBL" id="MKIE01000005">
    <property type="protein sequence ID" value="OHW62096.1"/>
    <property type="molecule type" value="Genomic_DNA"/>
</dbReference>
<keyword evidence="3" id="KW-1185">Reference proteome</keyword>
<name>A0A1S1V628_9FIRM</name>
<dbReference type="InterPro" id="IPR013022">
    <property type="entry name" value="Xyl_isomerase-like_TIM-brl"/>
</dbReference>
<gene>
    <name evidence="2" type="primary">nfo_2</name>
    <name evidence="2" type="ORF">EUAN_15440</name>
</gene>
<keyword evidence="2" id="KW-0255">Endonuclease</keyword>
<reference evidence="2 3" key="1">
    <citation type="submission" date="2016-09" db="EMBL/GenBank/DDBJ databases">
        <title>Genome sequence of Eubacterium angustum.</title>
        <authorList>
            <person name="Poehlein A."/>
            <person name="Daniel R."/>
        </authorList>
    </citation>
    <scope>NUCLEOTIDE SEQUENCE [LARGE SCALE GENOMIC DNA]</scope>
    <source>
        <strain evidence="2 3">DSM 1989</strain>
    </source>
</reference>
<sequence>MKLGFTFDEKAISHISISDWISKAHSLGANAIELAPDKNILSVSQYLEIAGLAADLGIELNYHIPYFASEYYSVSGFYSDIYEGKKAYAGFVDLLEQISLVAGNSDSTIVVHGEEFSSSSKKSLERTVELMEYISDLLESKNLNHRVAIESLGLGGKEKVGNSRPELLEILDRLSGNRFGICLDICHDSMNYFPSKPNSDSDFYEKIIYSHIHGFDFSTGKKHMSFCNSQINFLDQIFSLKQIKPEITLNIESLSDFTGSSYLEELFCDISTLSKLV</sequence>
<accession>A0A1S1V628</accession>
<keyword evidence="2" id="KW-0378">Hydrolase</keyword>
<evidence type="ECO:0000259" key="1">
    <source>
        <dbReference type="Pfam" id="PF01261"/>
    </source>
</evidence>
<dbReference type="AlphaFoldDB" id="A0A1S1V628"/>
<dbReference type="Proteomes" id="UP000180254">
    <property type="component" value="Unassembled WGS sequence"/>
</dbReference>
<dbReference type="EC" id="3.1.21.2" evidence="2"/>
<dbReference type="InterPro" id="IPR036237">
    <property type="entry name" value="Xyl_isomerase-like_sf"/>
</dbReference>
<dbReference type="Pfam" id="PF01261">
    <property type="entry name" value="AP_endonuc_2"/>
    <property type="match status" value="1"/>
</dbReference>
<dbReference type="OrthoDB" id="1705770at2"/>
<dbReference type="SUPFAM" id="SSF51658">
    <property type="entry name" value="Xylose isomerase-like"/>
    <property type="match status" value="1"/>
</dbReference>
<evidence type="ECO:0000313" key="2">
    <source>
        <dbReference type="EMBL" id="OHW62096.1"/>
    </source>
</evidence>
<dbReference type="STRING" id="39480.EUAN_15440"/>
<evidence type="ECO:0000313" key="3">
    <source>
        <dbReference type="Proteomes" id="UP000180254"/>
    </source>
</evidence>
<feature type="domain" description="Xylose isomerase-like TIM barrel" evidence="1">
    <location>
        <begin position="22"/>
        <end position="244"/>
    </location>
</feature>
<proteinExistence type="predicted"/>
<dbReference type="GO" id="GO:0008833">
    <property type="term" value="F:deoxyribonuclease IV (phage-T4-induced) activity"/>
    <property type="evidence" value="ECO:0007669"/>
    <property type="project" value="UniProtKB-EC"/>
</dbReference>
<protein>
    <submittedName>
        <fullName evidence="2">Endonuclease 4</fullName>
        <ecNumber evidence="2">3.1.21.2</ecNumber>
    </submittedName>
</protein>
<comment type="caution">
    <text evidence="2">The sequence shown here is derived from an EMBL/GenBank/DDBJ whole genome shotgun (WGS) entry which is preliminary data.</text>
</comment>